<dbReference type="CAZy" id="GT2">
    <property type="family name" value="Glycosyltransferase Family 2"/>
</dbReference>
<dbReference type="EC" id="2.4.-.-" evidence="4"/>
<gene>
    <name evidence="4" type="ORF">BACCAP_01606</name>
</gene>
<dbReference type="SUPFAM" id="SSF53448">
    <property type="entry name" value="Nucleotide-diphospho-sugar transferases"/>
    <property type="match status" value="1"/>
</dbReference>
<reference evidence="4 5" key="2">
    <citation type="submission" date="2007-06" db="EMBL/GenBank/DDBJ databases">
        <title>Draft genome sequence of Pseudoflavonifractor capillosus ATCC 29799.</title>
        <authorList>
            <person name="Sudarsanam P."/>
            <person name="Ley R."/>
            <person name="Guruge J."/>
            <person name="Turnbaugh P.J."/>
            <person name="Mahowald M."/>
            <person name="Liep D."/>
            <person name="Gordon J."/>
        </authorList>
    </citation>
    <scope>NUCLEOTIDE SEQUENCE [LARGE SCALE GENOMIC DNA]</scope>
    <source>
        <strain evidence="4 5">ATCC 29799</strain>
    </source>
</reference>
<dbReference type="Pfam" id="PF00535">
    <property type="entry name" value="Glycos_transf_2"/>
    <property type="match status" value="1"/>
</dbReference>
<dbReference type="OrthoDB" id="9771846at2"/>
<dbReference type="AlphaFoldDB" id="A6NTS7"/>
<dbReference type="PANTHER" id="PTHR22916">
    <property type="entry name" value="GLYCOSYLTRANSFERASE"/>
    <property type="match status" value="1"/>
</dbReference>
<dbReference type="EMBL" id="AAXG02000010">
    <property type="protein sequence ID" value="EDN00840.1"/>
    <property type="molecule type" value="Genomic_DNA"/>
</dbReference>
<keyword evidence="2 4" id="KW-0808">Transferase</keyword>
<sequence length="334" mass="38836">MILSIIVPVYRAERCISNCITSILAQVNGDFELILVDDGSPDRSGQICDSWAEQDSRIQVIHKKNGGVSSARNVGLAASKGQYILFVDSDDYVEPEYASSMLTAAKENPNCGHIWCGFQTVSDYNHSDAAPNLKTDKDMLQFMRSEIMTLHELWLDTGPWNKLYRSDIIRQHGIHFPEDMSLGEDWLFNLQYLDASPSECILVVTKPLYNYVRTGQASLDEGYRPDMLQIYRKLNGECEKYLKKWSVPAEQIQKFYNSRFYTYEKVLFNTFRNPNSTKKEKYRWNRHLMRSEEFRNVLLARDCWVHPLYMLAYRLGSYRLIAAFNALRKAKQRL</sequence>
<dbReference type="Gene3D" id="3.90.550.10">
    <property type="entry name" value="Spore Coat Polysaccharide Biosynthesis Protein SpsA, Chain A"/>
    <property type="match status" value="1"/>
</dbReference>
<feature type="domain" description="Glycosyltransferase 2-like" evidence="3">
    <location>
        <begin position="4"/>
        <end position="169"/>
    </location>
</feature>
<protein>
    <submittedName>
        <fullName evidence="4">Glycosyltransferase, group 2 family protein</fullName>
        <ecNumber evidence="4">2.4.-.-</ecNumber>
    </submittedName>
</protein>
<keyword evidence="5" id="KW-1185">Reference proteome</keyword>
<dbReference type="PANTHER" id="PTHR22916:SF51">
    <property type="entry name" value="GLYCOSYLTRANSFERASE EPSH-RELATED"/>
    <property type="match status" value="1"/>
</dbReference>
<organism evidence="4 5">
    <name type="scientific">Pseudoflavonifractor capillosus ATCC 29799</name>
    <dbReference type="NCBI Taxonomy" id="411467"/>
    <lineage>
        <taxon>Bacteria</taxon>
        <taxon>Bacillati</taxon>
        <taxon>Bacillota</taxon>
        <taxon>Clostridia</taxon>
        <taxon>Eubacteriales</taxon>
        <taxon>Oscillospiraceae</taxon>
        <taxon>Pseudoflavonifractor</taxon>
    </lineage>
</organism>
<proteinExistence type="predicted"/>
<dbReference type="RefSeq" id="WP_006572154.1">
    <property type="nucleotide sequence ID" value="NZ_AAXG02000010.1"/>
</dbReference>
<dbReference type="eggNOG" id="COG1216">
    <property type="taxonomic scope" value="Bacteria"/>
</dbReference>
<dbReference type="InterPro" id="IPR029044">
    <property type="entry name" value="Nucleotide-diphossugar_trans"/>
</dbReference>
<dbReference type="GO" id="GO:0016757">
    <property type="term" value="F:glycosyltransferase activity"/>
    <property type="evidence" value="ECO:0007669"/>
    <property type="project" value="UniProtKB-KW"/>
</dbReference>
<evidence type="ECO:0000256" key="1">
    <source>
        <dbReference type="ARBA" id="ARBA00022676"/>
    </source>
</evidence>
<evidence type="ECO:0000313" key="4">
    <source>
        <dbReference type="EMBL" id="EDN00840.1"/>
    </source>
</evidence>
<evidence type="ECO:0000313" key="5">
    <source>
        <dbReference type="Proteomes" id="UP000003639"/>
    </source>
</evidence>
<dbReference type="InterPro" id="IPR001173">
    <property type="entry name" value="Glyco_trans_2-like"/>
</dbReference>
<dbReference type="Proteomes" id="UP000003639">
    <property type="component" value="Unassembled WGS sequence"/>
</dbReference>
<comment type="caution">
    <text evidence="4">The sequence shown here is derived from an EMBL/GenBank/DDBJ whole genome shotgun (WGS) entry which is preliminary data.</text>
</comment>
<dbReference type="STRING" id="411467.BACCAP_01606"/>
<dbReference type="CDD" id="cd00761">
    <property type="entry name" value="Glyco_tranf_GTA_type"/>
    <property type="match status" value="1"/>
</dbReference>
<evidence type="ECO:0000259" key="3">
    <source>
        <dbReference type="Pfam" id="PF00535"/>
    </source>
</evidence>
<evidence type="ECO:0000256" key="2">
    <source>
        <dbReference type="ARBA" id="ARBA00022679"/>
    </source>
</evidence>
<name>A6NTS7_9FIRM</name>
<accession>A6NTS7</accession>
<keyword evidence="1 4" id="KW-0328">Glycosyltransferase</keyword>
<reference evidence="4 5" key="1">
    <citation type="submission" date="2007-04" db="EMBL/GenBank/DDBJ databases">
        <authorList>
            <person name="Fulton L."/>
            <person name="Clifton S."/>
            <person name="Fulton B."/>
            <person name="Xu J."/>
            <person name="Minx P."/>
            <person name="Pepin K.H."/>
            <person name="Johnson M."/>
            <person name="Thiruvilangam P."/>
            <person name="Bhonagiri V."/>
            <person name="Nash W.E."/>
            <person name="Mardis E.R."/>
            <person name="Wilson R.K."/>
        </authorList>
    </citation>
    <scope>NUCLEOTIDE SEQUENCE [LARGE SCALE GENOMIC DNA]</scope>
    <source>
        <strain evidence="4 5">ATCC 29799</strain>
    </source>
</reference>